<feature type="transmembrane region" description="Helical" evidence="12">
    <location>
        <begin position="125"/>
        <end position="155"/>
    </location>
</feature>
<evidence type="ECO:0000256" key="4">
    <source>
        <dbReference type="ARBA" id="ARBA00022475"/>
    </source>
</evidence>
<keyword evidence="9 12" id="KW-0472">Membrane</keyword>
<dbReference type="PATRIC" id="fig|1263867.3.peg.106"/>
<evidence type="ECO:0000256" key="6">
    <source>
        <dbReference type="ARBA" id="ARBA00022795"/>
    </source>
</evidence>
<dbReference type="AlphaFoldDB" id="M2AA51"/>
<keyword evidence="14" id="KW-1185">Reference proteome</keyword>
<dbReference type="PANTHER" id="PTHR30587:SF0">
    <property type="entry name" value="FLAGELLAR BIOSYNTHETIC PROTEIN FLIP"/>
    <property type="match status" value="1"/>
</dbReference>
<comment type="function">
    <text evidence="12">Plays a role in the flagellum-specific transport system.</text>
</comment>
<keyword evidence="4 12" id="KW-1003">Cell membrane</keyword>
<reference evidence="13" key="2">
    <citation type="journal article" date="2013" name="Mar. Genomics">
        <title>Expression of sulfatases in Rhodopirellula baltica and the diversity of sulfatases in the genus Rhodopirellula.</title>
        <authorList>
            <person name="Wegner C.E."/>
            <person name="Richter-Heitmann T."/>
            <person name="Klindworth A."/>
            <person name="Klockow C."/>
            <person name="Richter M."/>
            <person name="Achstetter T."/>
            <person name="Glockner F.O."/>
            <person name="Harder J."/>
        </authorList>
    </citation>
    <scope>NUCLEOTIDE SEQUENCE [LARGE SCALE GENOMIC DNA]</scope>
    <source>
        <strain evidence="13">6C</strain>
    </source>
</reference>
<accession>M2AA51</accession>
<evidence type="ECO:0000313" key="14">
    <source>
        <dbReference type="Proteomes" id="UP000011529"/>
    </source>
</evidence>
<dbReference type="InterPro" id="IPR005838">
    <property type="entry name" value="T3SS_IM_P"/>
</dbReference>
<proteinExistence type="inferred from homology"/>
<dbReference type="PANTHER" id="PTHR30587">
    <property type="entry name" value="FLAGELLAR BIOSYNTHETIC PROTEIN FLIP"/>
    <property type="match status" value="1"/>
</dbReference>
<protein>
    <recommendedName>
        <fullName evidence="2 12">Flagellar biosynthetic protein FliP</fullName>
    </recommendedName>
</protein>
<evidence type="ECO:0000256" key="12">
    <source>
        <dbReference type="RuleBase" id="RU362069"/>
    </source>
</evidence>
<dbReference type="Pfam" id="PF00813">
    <property type="entry name" value="FliP"/>
    <property type="match status" value="1"/>
</dbReference>
<sequence length="336" mass="36889">MGAFHLPVALAVFARLNCPRVNECDRAVMVRWLLVGVCTVLFAAGIGSEAVAQQAEPSIVRPNDPLPSKATVSDPEVLDRTPVQAFGGPENLDAPEPTDRKPLDFIAGGPDEWTSPEGLAGSLQVMLLLTVLSLAPAILLMTTCYVRIIIVLGLLRQAIGLQSLPPSQVMTSVALFMTLFVMTPVWTRVYDDAIKPYTDPEVEMTLEEAFEKGAIPIREFMAWQIREARNEDDVVLFYGYMDPDAVVPSTFDDVPLRVLLPAFILSELKTSFLMGFQIYLPFLIVDLVVASVTISMGMLMLPPAVIALPFKLLLFVLVDGWRLVVEMLMNSFGTMG</sequence>
<feature type="transmembrane region" description="Helical" evidence="12">
    <location>
        <begin position="167"/>
        <end position="186"/>
    </location>
</feature>
<dbReference type="EMBL" id="ANMO01000006">
    <property type="protein sequence ID" value="EMB19206.1"/>
    <property type="molecule type" value="Genomic_DNA"/>
</dbReference>
<dbReference type="GO" id="GO:0009425">
    <property type="term" value="C:bacterial-type flagellum basal body"/>
    <property type="evidence" value="ECO:0007669"/>
    <property type="project" value="UniProtKB-SubCell"/>
</dbReference>
<keyword evidence="3 12" id="KW-0813">Transport</keyword>
<evidence type="ECO:0000256" key="1">
    <source>
        <dbReference type="ARBA" id="ARBA00006257"/>
    </source>
</evidence>
<keyword evidence="13" id="KW-0282">Flagellum</keyword>
<evidence type="ECO:0000256" key="11">
    <source>
        <dbReference type="ARBA" id="ARBA00023225"/>
    </source>
</evidence>
<dbReference type="GO" id="GO:0009306">
    <property type="term" value="P:protein secretion"/>
    <property type="evidence" value="ECO:0007669"/>
    <property type="project" value="UniProtKB-UniRule"/>
</dbReference>
<gene>
    <name evidence="12" type="primary">fliP</name>
    <name evidence="13" type="ORF">RE6C_00101</name>
</gene>
<evidence type="ECO:0000256" key="10">
    <source>
        <dbReference type="ARBA" id="ARBA00023143"/>
    </source>
</evidence>
<evidence type="ECO:0000313" key="13">
    <source>
        <dbReference type="EMBL" id="EMB19206.1"/>
    </source>
</evidence>
<keyword evidence="6 12" id="KW-1005">Bacterial flagellum biogenesis</keyword>
<dbReference type="PROSITE" id="PS01061">
    <property type="entry name" value="FLIP_2"/>
    <property type="match status" value="1"/>
</dbReference>
<dbReference type="GO" id="GO:0044781">
    <property type="term" value="P:bacterial-type flagellum organization"/>
    <property type="evidence" value="ECO:0007669"/>
    <property type="project" value="UniProtKB-UniRule"/>
</dbReference>
<name>M2AA51_9BACT</name>
<keyword evidence="5 12" id="KW-0812">Transmembrane</keyword>
<comment type="subcellular location">
    <subcellularLocation>
        <location evidence="12">Cell membrane</location>
        <topology evidence="12">Multi-pass membrane protein</topology>
    </subcellularLocation>
    <subcellularLocation>
        <location evidence="12">Bacterial flagellum basal body</location>
    </subcellularLocation>
</comment>
<keyword evidence="7 12" id="KW-0653">Protein transport</keyword>
<evidence type="ECO:0000256" key="3">
    <source>
        <dbReference type="ARBA" id="ARBA00022448"/>
    </source>
</evidence>
<evidence type="ECO:0000256" key="5">
    <source>
        <dbReference type="ARBA" id="ARBA00022692"/>
    </source>
</evidence>
<evidence type="ECO:0000256" key="8">
    <source>
        <dbReference type="ARBA" id="ARBA00022989"/>
    </source>
</evidence>
<dbReference type="PRINTS" id="PR01302">
    <property type="entry name" value="TYPE3IMPPROT"/>
</dbReference>
<feature type="transmembrane region" description="Helical" evidence="12">
    <location>
        <begin position="306"/>
        <end position="325"/>
    </location>
</feature>
<dbReference type="GO" id="GO:0005886">
    <property type="term" value="C:plasma membrane"/>
    <property type="evidence" value="ECO:0007669"/>
    <property type="project" value="UniProtKB-SubCell"/>
</dbReference>
<reference evidence="13" key="1">
    <citation type="submission" date="2012-11" db="EMBL/GenBank/DDBJ databases">
        <title>Permanent draft genomes of Rhodopirellula europaea strain SH398 and 6C.</title>
        <authorList>
            <person name="Richter M."/>
            <person name="Richter-Heitmann T."/>
            <person name="Frank C."/>
            <person name="Harder J."/>
            <person name="Glockner F.O."/>
        </authorList>
    </citation>
    <scope>NUCLEOTIDE SEQUENCE</scope>
    <source>
        <strain evidence="13">6C</strain>
    </source>
</reference>
<evidence type="ECO:0000256" key="7">
    <source>
        <dbReference type="ARBA" id="ARBA00022927"/>
    </source>
</evidence>
<keyword evidence="11 12" id="KW-1006">Bacterial flagellum protein export</keyword>
<comment type="caution">
    <text evidence="13">The sequence shown here is derived from an EMBL/GenBank/DDBJ whole genome shotgun (WGS) entry which is preliminary data.</text>
</comment>
<keyword evidence="8 12" id="KW-1133">Transmembrane helix</keyword>
<keyword evidence="10" id="KW-0975">Bacterial flagellum</keyword>
<dbReference type="NCBIfam" id="NF009438">
    <property type="entry name" value="PRK12797.1"/>
    <property type="match status" value="1"/>
</dbReference>
<feature type="transmembrane region" description="Helical" evidence="12">
    <location>
        <begin position="30"/>
        <end position="52"/>
    </location>
</feature>
<dbReference type="InterPro" id="IPR005837">
    <property type="entry name" value="FliP"/>
</dbReference>
<dbReference type="PRINTS" id="PR00951">
    <property type="entry name" value="FLGBIOSNFLIP"/>
</dbReference>
<organism evidence="13 14">
    <name type="scientific">Rhodopirellula europaea 6C</name>
    <dbReference type="NCBI Taxonomy" id="1263867"/>
    <lineage>
        <taxon>Bacteria</taxon>
        <taxon>Pseudomonadati</taxon>
        <taxon>Planctomycetota</taxon>
        <taxon>Planctomycetia</taxon>
        <taxon>Pirellulales</taxon>
        <taxon>Pirellulaceae</taxon>
        <taxon>Rhodopirellula</taxon>
    </lineage>
</organism>
<dbReference type="NCBIfam" id="TIGR01103">
    <property type="entry name" value="fliP"/>
    <property type="match status" value="1"/>
</dbReference>
<evidence type="ECO:0000256" key="9">
    <source>
        <dbReference type="ARBA" id="ARBA00023136"/>
    </source>
</evidence>
<keyword evidence="13" id="KW-0966">Cell projection</keyword>
<keyword evidence="13" id="KW-0969">Cilium</keyword>
<comment type="similarity">
    <text evidence="1 12">Belongs to the FliP/MopC/SpaP family.</text>
</comment>
<feature type="transmembrane region" description="Helical" evidence="12">
    <location>
        <begin position="278"/>
        <end position="300"/>
    </location>
</feature>
<evidence type="ECO:0000256" key="2">
    <source>
        <dbReference type="ARBA" id="ARBA00021714"/>
    </source>
</evidence>
<dbReference type="Proteomes" id="UP000011529">
    <property type="component" value="Unassembled WGS sequence"/>
</dbReference>